<proteinExistence type="predicted"/>
<dbReference type="Proteomes" id="UP000053937">
    <property type="component" value="Unassembled WGS sequence"/>
</dbReference>
<protein>
    <submittedName>
        <fullName evidence="2">Uncharacterized protein</fullName>
    </submittedName>
</protein>
<sequence length="125" mass="13255">MHAITVYYNNKKALKDGGLICRGTARKNNANDIFGINPCSSMAITSGSGQPASAAHRLKSRQPAAPDPAASRSPLIDSRLPVRVRIIRSGPEAGALRYNMPVHLPIGHIVPEGDLSDESCQDAAL</sequence>
<organism evidence="2 3">
    <name type="scientific">Chlorobium limicola</name>
    <dbReference type="NCBI Taxonomy" id="1092"/>
    <lineage>
        <taxon>Bacteria</taxon>
        <taxon>Pseudomonadati</taxon>
        <taxon>Chlorobiota</taxon>
        <taxon>Chlorobiia</taxon>
        <taxon>Chlorobiales</taxon>
        <taxon>Chlorobiaceae</taxon>
        <taxon>Chlorobium/Pelodictyon group</taxon>
        <taxon>Chlorobium</taxon>
    </lineage>
</organism>
<feature type="compositionally biased region" description="Low complexity" evidence="1">
    <location>
        <begin position="61"/>
        <end position="74"/>
    </location>
</feature>
<evidence type="ECO:0000256" key="1">
    <source>
        <dbReference type="SAM" id="MobiDB-lite"/>
    </source>
</evidence>
<reference evidence="2 3" key="1">
    <citation type="submission" date="2015-10" db="EMBL/GenBank/DDBJ databases">
        <title>Draft Genome Sequence of Chlorobium limicola strain Frasassi Growing under Artificial Lighting in the Frasassi Cave System.</title>
        <authorList>
            <person name="Mansor M."/>
            <person name="Macalady J."/>
        </authorList>
    </citation>
    <scope>NUCLEOTIDE SEQUENCE [LARGE SCALE GENOMIC DNA]</scope>
    <source>
        <strain evidence="2 3">Frasassi</strain>
    </source>
</reference>
<evidence type="ECO:0000313" key="2">
    <source>
        <dbReference type="EMBL" id="KUL26273.1"/>
    </source>
</evidence>
<dbReference type="AlphaFoldDB" id="A0A101JGA4"/>
<dbReference type="EMBL" id="LMBR01000156">
    <property type="protein sequence ID" value="KUL26273.1"/>
    <property type="molecule type" value="Genomic_DNA"/>
</dbReference>
<gene>
    <name evidence="2" type="ORF">ASB62_06435</name>
</gene>
<evidence type="ECO:0000313" key="3">
    <source>
        <dbReference type="Proteomes" id="UP000053937"/>
    </source>
</evidence>
<name>A0A101JGA4_CHLLI</name>
<keyword evidence="3" id="KW-1185">Reference proteome</keyword>
<feature type="region of interest" description="Disordered" evidence="1">
    <location>
        <begin position="45"/>
        <end position="76"/>
    </location>
</feature>
<comment type="caution">
    <text evidence="2">The sequence shown here is derived from an EMBL/GenBank/DDBJ whole genome shotgun (WGS) entry which is preliminary data.</text>
</comment>
<accession>A0A101JGA4</accession>